<dbReference type="Proteomes" id="UP000494261">
    <property type="component" value="Unassembled WGS sequence"/>
</dbReference>
<protein>
    <recommendedName>
        <fullName evidence="5">DUF159 family protein</fullName>
    </recommendedName>
</protein>
<dbReference type="GO" id="GO:0003697">
    <property type="term" value="F:single-stranded DNA binding"/>
    <property type="evidence" value="ECO:0007669"/>
    <property type="project" value="InterPro"/>
</dbReference>
<dbReference type="EMBL" id="NKFA01000045">
    <property type="protein sequence ID" value="OXI31098.1"/>
    <property type="molecule type" value="Genomic_DNA"/>
</dbReference>
<reference evidence="1 3" key="3">
    <citation type="submission" date="2017-08" db="EMBL/GenBank/DDBJ databases">
        <title>WGS of novel Burkholderia cepaca complex species.</title>
        <authorList>
            <person name="Lipuma J."/>
            <person name="Spilker T."/>
        </authorList>
    </citation>
    <scope>NUCLEOTIDE SEQUENCE [LARGE SCALE GENOMIC DNA]</scope>
    <source>
        <strain evidence="1 3">AU17325</strain>
    </source>
</reference>
<evidence type="ECO:0000313" key="4">
    <source>
        <dbReference type="Proteomes" id="UP000494261"/>
    </source>
</evidence>
<evidence type="ECO:0000313" key="3">
    <source>
        <dbReference type="Proteomes" id="UP000214600"/>
    </source>
</evidence>
<sequence length="319" mass="36964">MCYSAQIEADYRKYVREFGADMDIAEFTRLFFERVQGSKALVPKGVEDAFAHPATDEERQAKTFIDEFRAQQVTKLEQAIFKQRERLAKAERVLQTKVTKAATEDKRIATNKIDWSLRQLEDLRRTTPKDRDSRIFPSHYAPVMVMENGRRVIKPMRYLCRIAGKPANYDVRFPGTYNSRLDNLEGFWKPLFGHTHGIVIVDKFFENVKRHNLEHRELAEGEEEENVVLEFAPNPQHRMLVACLWSHWANGKDPDLLSFAAITDEPPPEVAAAGHNRCIIPIKPENVDAWLNPDPENLAAQYAILEDRDRPYYEHRLAA</sequence>
<dbReference type="RefSeq" id="WP_089454720.1">
    <property type="nucleotide sequence ID" value="NZ_CABVQC010000021.1"/>
</dbReference>
<dbReference type="Proteomes" id="UP000214600">
    <property type="component" value="Unassembled WGS sequence"/>
</dbReference>
<dbReference type="Pfam" id="PF02586">
    <property type="entry name" value="SRAP"/>
    <property type="match status" value="1"/>
</dbReference>
<accession>A0A228HM00</accession>
<evidence type="ECO:0008006" key="5">
    <source>
        <dbReference type="Google" id="ProtNLM"/>
    </source>
</evidence>
<name>A0A228HM00_9BURK</name>
<dbReference type="GO" id="GO:0106300">
    <property type="term" value="P:protein-DNA covalent cross-linking repair"/>
    <property type="evidence" value="ECO:0007669"/>
    <property type="project" value="InterPro"/>
</dbReference>
<evidence type="ECO:0000313" key="2">
    <source>
        <dbReference type="EMBL" id="VWB75185.1"/>
    </source>
</evidence>
<dbReference type="AlphaFoldDB" id="A0A228HM00"/>
<dbReference type="GeneID" id="99665078"/>
<dbReference type="OrthoDB" id="107650at2"/>
<evidence type="ECO:0000313" key="1">
    <source>
        <dbReference type="EMBL" id="OXI31098.1"/>
    </source>
</evidence>
<reference evidence="1" key="1">
    <citation type="submission" date="2017-06" db="EMBL/GenBank/DDBJ databases">
        <authorList>
            <person name="Kim H.J."/>
            <person name="Triplett B.A."/>
        </authorList>
    </citation>
    <scope>NUCLEOTIDE SEQUENCE [LARGE SCALE GENOMIC DNA]</scope>
    <source>
        <strain evidence="1">AU17325</strain>
    </source>
</reference>
<organism evidence="1 3">
    <name type="scientific">Burkholderia aenigmatica</name>
    <dbReference type="NCBI Taxonomy" id="2015348"/>
    <lineage>
        <taxon>Bacteria</taxon>
        <taxon>Pseudomonadati</taxon>
        <taxon>Pseudomonadota</taxon>
        <taxon>Betaproteobacteria</taxon>
        <taxon>Burkholderiales</taxon>
        <taxon>Burkholderiaceae</taxon>
        <taxon>Burkholderia</taxon>
        <taxon>Burkholderia cepacia complex</taxon>
    </lineage>
</organism>
<dbReference type="EMBL" id="CABVQC010000021">
    <property type="protein sequence ID" value="VWB75185.1"/>
    <property type="molecule type" value="Genomic_DNA"/>
</dbReference>
<dbReference type="InterPro" id="IPR003738">
    <property type="entry name" value="SRAP"/>
</dbReference>
<proteinExistence type="predicted"/>
<dbReference type="InterPro" id="IPR036590">
    <property type="entry name" value="SRAP-like"/>
</dbReference>
<accession>A0A6P2M5R5</accession>
<reference evidence="3" key="2">
    <citation type="submission" date="2017-06" db="EMBL/GenBank/DDBJ databases">
        <authorList>
            <person name="LiPuma J."/>
            <person name="Spilker T."/>
        </authorList>
    </citation>
    <scope>NUCLEOTIDE SEQUENCE [LARGE SCALE GENOMIC DNA]</scope>
    <source>
        <strain evidence="3">AU17325</strain>
    </source>
</reference>
<reference evidence="2 4" key="4">
    <citation type="submission" date="2019-09" db="EMBL/GenBank/DDBJ databases">
        <authorList>
            <person name="Depoorter E."/>
        </authorList>
    </citation>
    <scope>NUCLEOTIDE SEQUENCE [LARGE SCALE GENOMIC DNA]</scope>
    <source>
        <strain evidence="2">LMG 13014</strain>
    </source>
</reference>
<gene>
    <name evidence="2" type="ORF">BLA13014_03431</name>
    <name evidence="1" type="ORF">CFB84_42645</name>
</gene>
<dbReference type="Gene3D" id="3.90.1680.10">
    <property type="entry name" value="SOS response associated peptidase-like"/>
    <property type="match status" value="1"/>
</dbReference>
<dbReference type="SUPFAM" id="SSF143081">
    <property type="entry name" value="BB1717-like"/>
    <property type="match status" value="1"/>
</dbReference>